<evidence type="ECO:0000313" key="3">
    <source>
        <dbReference type="EMBL" id="OAR04620.1"/>
    </source>
</evidence>
<keyword evidence="2" id="KW-0812">Transmembrane</keyword>
<feature type="region of interest" description="Disordered" evidence="1">
    <location>
        <begin position="1"/>
        <end position="59"/>
    </location>
</feature>
<dbReference type="PANTHER" id="PTHR40040">
    <property type="entry name" value="SMALL HYDROPHOBIC PROTEIN-RELATED"/>
    <property type="match status" value="1"/>
</dbReference>
<dbReference type="RefSeq" id="WP_066199772.1">
    <property type="nucleotide sequence ID" value="NZ_CBCSAS010000029.1"/>
</dbReference>
<reference evidence="3 4" key="1">
    <citation type="submission" date="2015-09" db="EMBL/GenBank/DDBJ databases">
        <title>Draft genome sequence of Hydrogenibacillus schlegelii DSM 2000.</title>
        <authorList>
            <person name="Hemp J."/>
        </authorList>
    </citation>
    <scope>NUCLEOTIDE SEQUENCE [LARGE SCALE GENOMIC DNA]</scope>
    <source>
        <strain evidence="3 4">MA 48</strain>
    </source>
</reference>
<comment type="caution">
    <text evidence="3">The sequence shown here is derived from an EMBL/GenBank/DDBJ whole genome shotgun (WGS) entry which is preliminary data.</text>
</comment>
<evidence type="ECO:0008006" key="5">
    <source>
        <dbReference type="Google" id="ProtNLM"/>
    </source>
</evidence>
<evidence type="ECO:0000313" key="4">
    <source>
        <dbReference type="Proteomes" id="UP000243024"/>
    </source>
</evidence>
<dbReference type="PANTHER" id="PTHR40040:SF1">
    <property type="entry name" value="MEMBRANE PROTEIN"/>
    <property type="match status" value="1"/>
</dbReference>
<keyword evidence="4" id="KW-1185">Reference proteome</keyword>
<dbReference type="Proteomes" id="UP000243024">
    <property type="component" value="Unassembled WGS sequence"/>
</dbReference>
<organism evidence="3 4">
    <name type="scientific">Hydrogenibacillus schlegelii</name>
    <name type="common">Bacillus schlegelii</name>
    <dbReference type="NCBI Taxonomy" id="1484"/>
    <lineage>
        <taxon>Bacteria</taxon>
        <taxon>Bacillati</taxon>
        <taxon>Bacillota</taxon>
        <taxon>Bacilli</taxon>
        <taxon>Bacillales</taxon>
        <taxon>Bacillales Family X. Incertae Sedis</taxon>
        <taxon>Hydrogenibacillus</taxon>
    </lineage>
</organism>
<proteinExistence type="predicted"/>
<dbReference type="EMBL" id="JXBB01000012">
    <property type="protein sequence ID" value="OAR04620.1"/>
    <property type="molecule type" value="Genomic_DNA"/>
</dbReference>
<dbReference type="AlphaFoldDB" id="A0A179ISD0"/>
<sequence length="196" mass="20247">MEERKPDEAGRPAEETGRAGVDGQSPADSATVAVDEVGRPPEGAEAAGPVDDRWAAGAADAWPPAENAYGIDWYGMAGVDGVRRLGNPDGEAETSYELAPNVPEADDAGGTRAEDNRPEDRDAEPAEGGRGIGIAALVVAILSLLFAPFLMGLVAIGLGYWAYAQGSRALGLWSMGIGALAVVIALFARFVFPPVV</sequence>
<feature type="region of interest" description="Disordered" evidence="1">
    <location>
        <begin position="85"/>
        <end position="127"/>
    </location>
</feature>
<dbReference type="OrthoDB" id="2943217at2"/>
<name>A0A179ISD0_HYDSH</name>
<protein>
    <recommendedName>
        <fullName evidence="5">DUF4190 domain-containing protein</fullName>
    </recommendedName>
</protein>
<gene>
    <name evidence="3" type="ORF">SA87_08760</name>
</gene>
<accession>A0A179ISD0</accession>
<evidence type="ECO:0000256" key="1">
    <source>
        <dbReference type="SAM" id="MobiDB-lite"/>
    </source>
</evidence>
<evidence type="ECO:0000256" key="2">
    <source>
        <dbReference type="SAM" id="Phobius"/>
    </source>
</evidence>
<keyword evidence="2" id="KW-1133">Transmembrane helix</keyword>
<feature type="compositionally biased region" description="Basic and acidic residues" evidence="1">
    <location>
        <begin position="112"/>
        <end position="124"/>
    </location>
</feature>
<feature type="transmembrane region" description="Helical" evidence="2">
    <location>
        <begin position="169"/>
        <end position="192"/>
    </location>
</feature>
<feature type="compositionally biased region" description="Basic and acidic residues" evidence="1">
    <location>
        <begin position="1"/>
        <end position="17"/>
    </location>
</feature>
<dbReference type="InterPro" id="IPR055338">
    <property type="entry name" value="YqfX-like"/>
</dbReference>
<dbReference type="STRING" id="1484.SA87_08760"/>
<feature type="transmembrane region" description="Helical" evidence="2">
    <location>
        <begin position="134"/>
        <end position="163"/>
    </location>
</feature>
<keyword evidence="2" id="KW-0472">Membrane</keyword>